<dbReference type="Proteomes" id="UP001162060">
    <property type="component" value="Unassembled WGS sequence"/>
</dbReference>
<name>A0AAV1VEW1_9STRA</name>
<proteinExistence type="predicted"/>
<dbReference type="EMBL" id="CAKLBY020000306">
    <property type="protein sequence ID" value="CAK7944072.1"/>
    <property type="molecule type" value="Genomic_DNA"/>
</dbReference>
<evidence type="ECO:0000313" key="3">
    <source>
        <dbReference type="Proteomes" id="UP001162060"/>
    </source>
</evidence>
<dbReference type="AlphaFoldDB" id="A0AAV1VEW1"/>
<reference evidence="2" key="1">
    <citation type="submission" date="2024-01" db="EMBL/GenBank/DDBJ databases">
        <authorList>
            <person name="Webb A."/>
        </authorList>
    </citation>
    <scope>NUCLEOTIDE SEQUENCE</scope>
    <source>
        <strain evidence="2">Pm1</strain>
    </source>
</reference>
<gene>
    <name evidence="2" type="ORF">PM001_LOCUS29222</name>
</gene>
<evidence type="ECO:0000256" key="1">
    <source>
        <dbReference type="SAM" id="MobiDB-lite"/>
    </source>
</evidence>
<sequence length="74" mass="8455">MDETGRALSGSKQEINEGSIPSPKVAPVEHRLVLLTFYWTVQRAPRQRASWLVSVVKRWLLSSSERELAYRSAK</sequence>
<accession>A0AAV1VEW1</accession>
<feature type="region of interest" description="Disordered" evidence="1">
    <location>
        <begin position="1"/>
        <end position="23"/>
    </location>
</feature>
<evidence type="ECO:0000313" key="2">
    <source>
        <dbReference type="EMBL" id="CAK7944072.1"/>
    </source>
</evidence>
<protein>
    <submittedName>
        <fullName evidence="2">Uncharacterized protein</fullName>
    </submittedName>
</protein>
<comment type="caution">
    <text evidence="2">The sequence shown here is derived from an EMBL/GenBank/DDBJ whole genome shotgun (WGS) entry which is preliminary data.</text>
</comment>
<organism evidence="2 3">
    <name type="scientific">Peronospora matthiolae</name>
    <dbReference type="NCBI Taxonomy" id="2874970"/>
    <lineage>
        <taxon>Eukaryota</taxon>
        <taxon>Sar</taxon>
        <taxon>Stramenopiles</taxon>
        <taxon>Oomycota</taxon>
        <taxon>Peronosporomycetes</taxon>
        <taxon>Peronosporales</taxon>
        <taxon>Peronosporaceae</taxon>
        <taxon>Peronospora</taxon>
    </lineage>
</organism>